<accession>A0A8J2JT60</accession>
<protein>
    <submittedName>
        <fullName evidence="1">Uncharacterized protein</fullName>
    </submittedName>
</protein>
<comment type="caution">
    <text evidence="1">The sequence shown here is derived from an EMBL/GenBank/DDBJ whole genome shotgun (WGS) entry which is preliminary data.</text>
</comment>
<evidence type="ECO:0000313" key="1">
    <source>
        <dbReference type="EMBL" id="CAG7726090.1"/>
    </source>
</evidence>
<feature type="non-terminal residue" evidence="1">
    <location>
        <position position="1"/>
    </location>
</feature>
<dbReference type="EMBL" id="CAJVCH010130620">
    <property type="protein sequence ID" value="CAG7726090.1"/>
    <property type="molecule type" value="Genomic_DNA"/>
</dbReference>
<organism evidence="1 2">
    <name type="scientific">Allacma fusca</name>
    <dbReference type="NCBI Taxonomy" id="39272"/>
    <lineage>
        <taxon>Eukaryota</taxon>
        <taxon>Metazoa</taxon>
        <taxon>Ecdysozoa</taxon>
        <taxon>Arthropoda</taxon>
        <taxon>Hexapoda</taxon>
        <taxon>Collembola</taxon>
        <taxon>Symphypleona</taxon>
        <taxon>Sminthuridae</taxon>
        <taxon>Allacma</taxon>
    </lineage>
</organism>
<sequence length="156" mass="17862">MEGNITQSNILWEFMHLKWNRRSNFYGATLIATGVQDPVYEAEVSFFRHKNGTVELESGMAVSLYRILRDLLNFTEMAIVGEYIGEKLTDTGILGMETYLERGDADIAITESGVNENNAAFVDLLHPTTILWLEARFSMQPKSKWHFFLTPFHSHV</sequence>
<dbReference type="AlphaFoldDB" id="A0A8J2JT60"/>
<reference evidence="1" key="1">
    <citation type="submission" date="2021-06" db="EMBL/GenBank/DDBJ databases">
        <authorList>
            <person name="Hodson N. C."/>
            <person name="Mongue J. A."/>
            <person name="Jaron S. K."/>
        </authorList>
    </citation>
    <scope>NUCLEOTIDE SEQUENCE</scope>
</reference>
<proteinExistence type="predicted"/>
<evidence type="ECO:0000313" key="2">
    <source>
        <dbReference type="Proteomes" id="UP000708208"/>
    </source>
</evidence>
<gene>
    <name evidence="1" type="ORF">AFUS01_LOCUS15020</name>
</gene>
<keyword evidence="2" id="KW-1185">Reference proteome</keyword>
<dbReference type="Proteomes" id="UP000708208">
    <property type="component" value="Unassembled WGS sequence"/>
</dbReference>
<name>A0A8J2JT60_9HEXA</name>